<dbReference type="InterPro" id="IPR036869">
    <property type="entry name" value="J_dom_sf"/>
</dbReference>
<dbReference type="Pfam" id="PF00684">
    <property type="entry name" value="DnaJ_CXXCXGXG"/>
    <property type="match status" value="1"/>
</dbReference>
<dbReference type="Gene3D" id="1.10.287.110">
    <property type="entry name" value="DnaJ domain"/>
    <property type="match status" value="1"/>
</dbReference>
<evidence type="ECO:0000256" key="3">
    <source>
        <dbReference type="ARBA" id="ARBA00022723"/>
    </source>
</evidence>
<keyword evidence="3 11" id="KW-0479">Metal-binding</keyword>
<evidence type="ECO:0000313" key="16">
    <source>
        <dbReference type="EMBL" id="PJF34596.1"/>
    </source>
</evidence>
<dbReference type="SUPFAM" id="SSF46565">
    <property type="entry name" value="Chaperone J-domain"/>
    <property type="match status" value="1"/>
</dbReference>
<name>A0A2M8PAL3_9CHLR</name>
<comment type="cofactor">
    <cofactor evidence="11">
        <name>Zn(2+)</name>
        <dbReference type="ChEBI" id="CHEBI:29105"/>
    </cofactor>
    <text evidence="11">Binds 2 Zn(2+) ions per monomer.</text>
</comment>
<feature type="binding site" evidence="11">
    <location>
        <position position="210"/>
    </location>
    <ligand>
        <name>Zn(2+)</name>
        <dbReference type="ChEBI" id="CHEBI:29105"/>
        <label>1</label>
    </ligand>
</feature>
<comment type="function">
    <text evidence="11">Participates actively in the response to hyperosmotic and heat shock by preventing the aggregation of stress-denatured proteins and by disaggregating proteins, also in an autonomous, DnaK-independent fashion. Unfolded proteins bind initially to DnaJ; upon interaction with the DnaJ-bound protein, DnaK hydrolyzes its bound ATP, resulting in the formation of a stable complex. GrpE releases ADP from DnaK; ATP binding to DnaK triggers the release of the substrate protein, thus completing the reaction cycle. Several rounds of ATP-dependent interactions between DnaJ, DnaK and GrpE are required for fully efficient folding. Also involved, together with DnaK and GrpE, in the DNA replication of plasmids through activation of initiation proteins.</text>
</comment>
<dbReference type="Pfam" id="PF00226">
    <property type="entry name" value="DnaJ"/>
    <property type="match status" value="1"/>
</dbReference>
<feature type="domain" description="CR-type" evidence="15">
    <location>
        <begin position="140"/>
        <end position="222"/>
    </location>
</feature>
<evidence type="ECO:0000256" key="11">
    <source>
        <dbReference type="HAMAP-Rule" id="MF_01152"/>
    </source>
</evidence>
<comment type="caution">
    <text evidence="16">The sequence shown here is derived from an EMBL/GenBank/DDBJ whole genome shotgun (WGS) entry which is preliminary data.</text>
</comment>
<evidence type="ECO:0000256" key="10">
    <source>
        <dbReference type="ARBA" id="ARBA00067609"/>
    </source>
</evidence>
<feature type="binding site" evidence="11">
    <location>
        <position position="196"/>
    </location>
    <ligand>
        <name>Zn(2+)</name>
        <dbReference type="ChEBI" id="CHEBI:29105"/>
        <label>2</label>
    </ligand>
</feature>
<protein>
    <recommendedName>
        <fullName evidence="10 11">Chaperone protein DnaJ</fullName>
    </recommendedName>
</protein>
<dbReference type="NCBIfam" id="NF008035">
    <property type="entry name" value="PRK10767.1"/>
    <property type="match status" value="1"/>
</dbReference>
<dbReference type="PANTHER" id="PTHR43096">
    <property type="entry name" value="DNAJ HOMOLOG 1, MITOCHONDRIAL-RELATED"/>
    <property type="match status" value="1"/>
</dbReference>
<dbReference type="CDD" id="cd10719">
    <property type="entry name" value="DnaJ_zf"/>
    <property type="match status" value="1"/>
</dbReference>
<gene>
    <name evidence="11 16" type="primary">dnaJ</name>
    <name evidence="16" type="ORF">CUN49_14875</name>
</gene>
<evidence type="ECO:0000256" key="4">
    <source>
        <dbReference type="ARBA" id="ARBA00022737"/>
    </source>
</evidence>
<feature type="binding site" evidence="11">
    <location>
        <position position="173"/>
    </location>
    <ligand>
        <name>Zn(2+)</name>
        <dbReference type="ChEBI" id="CHEBI:29105"/>
        <label>2</label>
    </ligand>
</feature>
<dbReference type="Pfam" id="PF01556">
    <property type="entry name" value="DnaJ_C"/>
    <property type="match status" value="1"/>
</dbReference>
<dbReference type="InterPro" id="IPR001623">
    <property type="entry name" value="DnaJ_domain"/>
</dbReference>
<dbReference type="InterPro" id="IPR008971">
    <property type="entry name" value="HSP40/DnaJ_pept-bd"/>
</dbReference>
<evidence type="ECO:0000256" key="9">
    <source>
        <dbReference type="ARBA" id="ARBA00061004"/>
    </source>
</evidence>
<dbReference type="CDD" id="cd06257">
    <property type="entry name" value="DnaJ"/>
    <property type="match status" value="1"/>
</dbReference>
<dbReference type="InterPro" id="IPR002939">
    <property type="entry name" value="DnaJ_C"/>
</dbReference>
<dbReference type="Proteomes" id="UP000229681">
    <property type="component" value="Unassembled WGS sequence"/>
</dbReference>
<dbReference type="SUPFAM" id="SSF57938">
    <property type="entry name" value="DnaJ/Hsp40 cysteine-rich domain"/>
    <property type="match status" value="1"/>
</dbReference>
<evidence type="ECO:0000256" key="12">
    <source>
        <dbReference type="PROSITE-ProRule" id="PRU00546"/>
    </source>
</evidence>
<reference evidence="16 17" key="1">
    <citation type="submission" date="2017-11" db="EMBL/GenBank/DDBJ databases">
        <title>Evolution of Phototrophy in the Chloroflexi Phylum Driven by Horizontal Gene Transfer.</title>
        <authorList>
            <person name="Ward L.M."/>
            <person name="Hemp J."/>
            <person name="Shih P.M."/>
            <person name="Mcglynn S.E."/>
            <person name="Fischer W."/>
        </authorList>
    </citation>
    <scope>NUCLEOTIDE SEQUENCE [LARGE SCALE GENOMIC DNA]</scope>
    <source>
        <strain evidence="16">JP3_13</strain>
    </source>
</reference>
<feature type="repeat" description="CXXCXGXG motif" evidence="11">
    <location>
        <begin position="153"/>
        <end position="160"/>
    </location>
</feature>
<feature type="domain" description="J" evidence="14">
    <location>
        <begin position="9"/>
        <end position="73"/>
    </location>
</feature>
<keyword evidence="5 11" id="KW-0863">Zinc-finger</keyword>
<dbReference type="GO" id="GO:0009408">
    <property type="term" value="P:response to heat"/>
    <property type="evidence" value="ECO:0007669"/>
    <property type="project" value="InterPro"/>
</dbReference>
<feature type="binding site" evidence="11">
    <location>
        <position position="153"/>
    </location>
    <ligand>
        <name>Zn(2+)</name>
        <dbReference type="ChEBI" id="CHEBI:29105"/>
        <label>1</label>
    </ligand>
</feature>
<feature type="zinc finger region" description="CR-type" evidence="12">
    <location>
        <begin position="140"/>
        <end position="222"/>
    </location>
</feature>
<dbReference type="PROSITE" id="PS50076">
    <property type="entry name" value="DNAJ_2"/>
    <property type="match status" value="1"/>
</dbReference>
<evidence type="ECO:0000256" key="6">
    <source>
        <dbReference type="ARBA" id="ARBA00022833"/>
    </source>
</evidence>
<dbReference type="FunFam" id="2.10.230.10:FF:000002">
    <property type="entry name" value="Molecular chaperone DnaJ"/>
    <property type="match status" value="1"/>
</dbReference>
<evidence type="ECO:0000256" key="5">
    <source>
        <dbReference type="ARBA" id="ARBA00022771"/>
    </source>
</evidence>
<keyword evidence="1 11" id="KW-0963">Cytoplasm</keyword>
<comment type="similarity">
    <text evidence="9 11">Belongs to the DnaJ family.</text>
</comment>
<evidence type="ECO:0000256" key="13">
    <source>
        <dbReference type="SAM" id="MobiDB-lite"/>
    </source>
</evidence>
<organism evidence="16 17">
    <name type="scientific">Candidatus Thermofonsia Clade 1 bacterium</name>
    <dbReference type="NCBI Taxonomy" id="2364210"/>
    <lineage>
        <taxon>Bacteria</taxon>
        <taxon>Bacillati</taxon>
        <taxon>Chloroflexota</taxon>
        <taxon>Candidatus Thermofontia</taxon>
        <taxon>Candidatus Thermofonsia Clade 1</taxon>
    </lineage>
</organism>
<evidence type="ECO:0000256" key="8">
    <source>
        <dbReference type="ARBA" id="ARBA00023186"/>
    </source>
</evidence>
<dbReference type="NCBIfam" id="TIGR02349">
    <property type="entry name" value="DnaJ_bact"/>
    <property type="match status" value="1"/>
</dbReference>
<evidence type="ECO:0000256" key="7">
    <source>
        <dbReference type="ARBA" id="ARBA00023016"/>
    </source>
</evidence>
<keyword evidence="4 11" id="KW-0677">Repeat</keyword>
<dbReference type="Gene3D" id="2.10.230.10">
    <property type="entry name" value="Heat shock protein DnaJ, cysteine-rich domain"/>
    <property type="match status" value="1"/>
</dbReference>
<dbReference type="GO" id="GO:0051082">
    <property type="term" value="F:unfolded protein binding"/>
    <property type="evidence" value="ECO:0007669"/>
    <property type="project" value="UniProtKB-UniRule"/>
</dbReference>
<keyword evidence="7 11" id="KW-0346">Stress response</keyword>
<feature type="repeat" description="CXXCXGXG motif" evidence="11">
    <location>
        <begin position="210"/>
        <end position="217"/>
    </location>
</feature>
<keyword evidence="8 11" id="KW-0143">Chaperone</keyword>
<dbReference type="PRINTS" id="PR00625">
    <property type="entry name" value="JDOMAIN"/>
</dbReference>
<dbReference type="FunFam" id="2.60.260.20:FF:000005">
    <property type="entry name" value="Chaperone protein dnaJ 1, mitochondrial"/>
    <property type="match status" value="1"/>
</dbReference>
<dbReference type="PANTHER" id="PTHR43096:SF48">
    <property type="entry name" value="CHAPERONE PROTEIN DNAJ"/>
    <property type="match status" value="1"/>
</dbReference>
<feature type="repeat" description="CXXCXGXG motif" evidence="11">
    <location>
        <begin position="170"/>
        <end position="177"/>
    </location>
</feature>
<feature type="binding site" evidence="11">
    <location>
        <position position="199"/>
    </location>
    <ligand>
        <name>Zn(2+)</name>
        <dbReference type="ChEBI" id="CHEBI:29105"/>
        <label>2</label>
    </ligand>
</feature>
<feature type="binding site" evidence="11">
    <location>
        <position position="213"/>
    </location>
    <ligand>
        <name>Zn(2+)</name>
        <dbReference type="ChEBI" id="CHEBI:29105"/>
        <label>1</label>
    </ligand>
</feature>
<keyword evidence="2 11" id="KW-0235">DNA replication</keyword>
<dbReference type="GO" id="GO:0005524">
    <property type="term" value="F:ATP binding"/>
    <property type="evidence" value="ECO:0007669"/>
    <property type="project" value="InterPro"/>
</dbReference>
<dbReference type="HAMAP" id="MF_01152">
    <property type="entry name" value="DnaJ"/>
    <property type="match status" value="1"/>
</dbReference>
<feature type="region of interest" description="Disordered" evidence="13">
    <location>
        <begin position="368"/>
        <end position="390"/>
    </location>
</feature>
<evidence type="ECO:0000256" key="1">
    <source>
        <dbReference type="ARBA" id="ARBA00022490"/>
    </source>
</evidence>
<dbReference type="GO" id="GO:0005737">
    <property type="term" value="C:cytoplasm"/>
    <property type="evidence" value="ECO:0007669"/>
    <property type="project" value="UniProtKB-SubCell"/>
</dbReference>
<dbReference type="SMART" id="SM00271">
    <property type="entry name" value="DnaJ"/>
    <property type="match status" value="1"/>
</dbReference>
<dbReference type="SUPFAM" id="SSF49493">
    <property type="entry name" value="HSP40/DnaJ peptide-binding domain"/>
    <property type="match status" value="2"/>
</dbReference>
<feature type="binding site" evidence="11">
    <location>
        <position position="170"/>
    </location>
    <ligand>
        <name>Zn(2+)</name>
        <dbReference type="ChEBI" id="CHEBI:29105"/>
        <label>2</label>
    </ligand>
</feature>
<dbReference type="AlphaFoldDB" id="A0A2M8PAL3"/>
<dbReference type="InterPro" id="IPR012724">
    <property type="entry name" value="DnaJ"/>
</dbReference>
<dbReference type="GO" id="GO:0031072">
    <property type="term" value="F:heat shock protein binding"/>
    <property type="evidence" value="ECO:0007669"/>
    <property type="project" value="InterPro"/>
</dbReference>
<evidence type="ECO:0000259" key="15">
    <source>
        <dbReference type="PROSITE" id="PS51188"/>
    </source>
</evidence>
<dbReference type="PROSITE" id="PS51188">
    <property type="entry name" value="ZF_CR"/>
    <property type="match status" value="1"/>
</dbReference>
<dbReference type="InterPro" id="IPR001305">
    <property type="entry name" value="HSP_DnaJ_Cys-rich_dom"/>
</dbReference>
<dbReference type="GO" id="GO:0008270">
    <property type="term" value="F:zinc ion binding"/>
    <property type="evidence" value="ECO:0007669"/>
    <property type="project" value="UniProtKB-UniRule"/>
</dbReference>
<feature type="repeat" description="CXXCXGXG motif" evidence="11">
    <location>
        <begin position="196"/>
        <end position="203"/>
    </location>
</feature>
<evidence type="ECO:0000256" key="2">
    <source>
        <dbReference type="ARBA" id="ARBA00022705"/>
    </source>
</evidence>
<comment type="domain">
    <text evidence="11">The J domain is necessary and sufficient to stimulate DnaK ATPase activity. Zinc center 1 plays an important role in the autonomous, DnaK-independent chaperone activity of DnaJ. Zinc center 2 is essential for interaction with DnaK and for DnaJ activity.</text>
</comment>
<sequence length="390" mass="42686">MVERTMPRDLYEVLGVSRNATPEELKKAYRRLAKQYHPDANQGPEAEERIREINAAYAILSDPEKRARYDRYGMAGIDPQAGGFGGFNGGFSDLGEMFEEIFGAFTGAYSRRSSASRRQPRPGRDIRYDMTLTFEESIFGVTKEIEILRLENCEACGGTGAAPGTAPRRCPDCGGSGEVRQVRQTFLGSMVTVSACPRCNGTGEILETPCQTCRGQGKVRRARKINVSVPGGVDDSTRLRVVGEGDVGENGGPNGNVQVFFRVQPHDFFKRREFDIILEYKINVAQAALGATVTVPTVDGEEQLVIPPGTQSGKVFTLRGKGVPRVRSDGSSAGRGDQLVVVQVEVPTRLTSEQRRLFEELARTFGSATEPQRGSKGLFDRLFGSESNRS</sequence>
<keyword evidence="6 11" id="KW-0862">Zinc</keyword>
<dbReference type="EMBL" id="PGTM01000330">
    <property type="protein sequence ID" value="PJF34596.1"/>
    <property type="molecule type" value="Genomic_DNA"/>
</dbReference>
<dbReference type="Gene3D" id="2.60.260.20">
    <property type="entry name" value="Urease metallochaperone UreE, N-terminal domain"/>
    <property type="match status" value="2"/>
</dbReference>
<evidence type="ECO:0000259" key="14">
    <source>
        <dbReference type="PROSITE" id="PS50076"/>
    </source>
</evidence>
<dbReference type="GO" id="GO:0042026">
    <property type="term" value="P:protein refolding"/>
    <property type="evidence" value="ECO:0007669"/>
    <property type="project" value="TreeGrafter"/>
</dbReference>
<dbReference type="InterPro" id="IPR036410">
    <property type="entry name" value="HSP_DnaJ_Cys-rich_dom_sf"/>
</dbReference>
<evidence type="ECO:0000313" key="17">
    <source>
        <dbReference type="Proteomes" id="UP000229681"/>
    </source>
</evidence>
<comment type="subcellular location">
    <subcellularLocation>
        <location evidence="11">Cytoplasm</location>
    </subcellularLocation>
</comment>
<dbReference type="CDD" id="cd10747">
    <property type="entry name" value="DnaJ_C"/>
    <property type="match status" value="1"/>
</dbReference>
<comment type="subunit">
    <text evidence="11">Homodimer.</text>
</comment>
<feature type="binding site" evidence="11">
    <location>
        <position position="156"/>
    </location>
    <ligand>
        <name>Zn(2+)</name>
        <dbReference type="ChEBI" id="CHEBI:29105"/>
        <label>1</label>
    </ligand>
</feature>
<accession>A0A2M8PAL3</accession>
<dbReference type="GO" id="GO:0006260">
    <property type="term" value="P:DNA replication"/>
    <property type="evidence" value="ECO:0007669"/>
    <property type="project" value="UniProtKB-KW"/>
</dbReference>
<proteinExistence type="inferred from homology"/>